<comment type="caution">
    <text evidence="1">The sequence shown here is derived from an EMBL/GenBank/DDBJ whole genome shotgun (WGS) entry which is preliminary data.</text>
</comment>
<proteinExistence type="predicted"/>
<dbReference type="STRING" id="63057.A0A2P5FNW3"/>
<reference evidence="2" key="1">
    <citation type="submission" date="2016-06" db="EMBL/GenBank/DDBJ databases">
        <title>Parallel loss of symbiosis genes in relatives of nitrogen-fixing non-legume Parasponia.</title>
        <authorList>
            <person name="Van Velzen R."/>
            <person name="Holmer R."/>
            <person name="Bu F."/>
            <person name="Rutten L."/>
            <person name="Van Zeijl A."/>
            <person name="Liu W."/>
            <person name="Santuari L."/>
            <person name="Cao Q."/>
            <person name="Sharma T."/>
            <person name="Shen D."/>
            <person name="Roswanjaya Y."/>
            <person name="Wardhani T."/>
            <person name="Kalhor M.S."/>
            <person name="Jansen J."/>
            <person name="Van den Hoogen J."/>
            <person name="Gungor B."/>
            <person name="Hartog M."/>
            <person name="Hontelez J."/>
            <person name="Verver J."/>
            <person name="Yang W.-C."/>
            <person name="Schijlen E."/>
            <person name="Repin R."/>
            <person name="Schilthuizen M."/>
            <person name="Schranz E."/>
            <person name="Heidstra R."/>
            <person name="Miyata K."/>
            <person name="Fedorova E."/>
            <person name="Kohlen W."/>
            <person name="Bisseling T."/>
            <person name="Smit S."/>
            <person name="Geurts R."/>
        </authorList>
    </citation>
    <scope>NUCLEOTIDE SEQUENCE [LARGE SCALE GENOMIC DNA]</scope>
    <source>
        <strain evidence="2">cv. RG33-2</strain>
    </source>
</reference>
<evidence type="ECO:0000313" key="2">
    <source>
        <dbReference type="Proteomes" id="UP000237000"/>
    </source>
</evidence>
<accession>A0A2P5FNW3</accession>
<dbReference type="OrthoDB" id="10440090at2759"/>
<dbReference type="EMBL" id="JXTC01000018">
    <property type="protein sequence ID" value="PON99488.1"/>
    <property type="molecule type" value="Genomic_DNA"/>
</dbReference>
<keyword evidence="2" id="KW-1185">Reference proteome</keyword>
<dbReference type="AlphaFoldDB" id="A0A2P5FNW3"/>
<protein>
    <submittedName>
        <fullName evidence="1">Phytase family</fullName>
    </submittedName>
</protein>
<dbReference type="InParanoid" id="A0A2P5FNW3"/>
<name>A0A2P5FNW3_TREOI</name>
<organism evidence="1 2">
    <name type="scientific">Trema orientale</name>
    <name type="common">Charcoal tree</name>
    <name type="synonym">Celtis orientalis</name>
    <dbReference type="NCBI Taxonomy" id="63057"/>
    <lineage>
        <taxon>Eukaryota</taxon>
        <taxon>Viridiplantae</taxon>
        <taxon>Streptophyta</taxon>
        <taxon>Embryophyta</taxon>
        <taxon>Tracheophyta</taxon>
        <taxon>Spermatophyta</taxon>
        <taxon>Magnoliopsida</taxon>
        <taxon>eudicotyledons</taxon>
        <taxon>Gunneridae</taxon>
        <taxon>Pentapetalae</taxon>
        <taxon>rosids</taxon>
        <taxon>fabids</taxon>
        <taxon>Rosales</taxon>
        <taxon>Cannabaceae</taxon>
        <taxon>Trema</taxon>
    </lineage>
</organism>
<gene>
    <name evidence="1" type="ORF">TorRG33x02_046550</name>
</gene>
<evidence type="ECO:0000313" key="1">
    <source>
        <dbReference type="EMBL" id="PON99488.1"/>
    </source>
</evidence>
<sequence>MVPPIQPHIPKRHLQELLHRVRVLGRHDVIVGLLLLQHHPHGLDIVPGEAPVPRGLEVPQKELVLEPDLDPPHGAGDLPGHEVLAPPRRLVVEQDPITGEDPISLPVIDSVPMRRAFRRGVGRSRVERRRLALRRGRGPEHLRRSGLVVPDVGPARGGDVRSDGLEEAERAGGDHVGGVVRDLEGDGDVGLGGEVVDLVGEDNVEPAAERGGIGEVGVVELHPGLVGIVRVDVDVVDPLGVEVRGPSDQAMDLVALVEEKLRQVRPVLTRYTRNQGNLSLRGLAVDGGLGFGSGSGGFVLGRHCFDFSSFLLYFIFF</sequence>
<dbReference type="Proteomes" id="UP000237000">
    <property type="component" value="Unassembled WGS sequence"/>
</dbReference>